<dbReference type="InterPro" id="IPR036291">
    <property type="entry name" value="NAD(P)-bd_dom_sf"/>
</dbReference>
<evidence type="ECO:0000313" key="4">
    <source>
        <dbReference type="Proteomes" id="UP000190306"/>
    </source>
</evidence>
<dbReference type="EMBL" id="LHQL01000014">
    <property type="protein sequence ID" value="OOQ47358.1"/>
    <property type="molecule type" value="Genomic_DNA"/>
</dbReference>
<dbReference type="PANTHER" id="PTHR47129:SF1">
    <property type="entry name" value="NMRA-LIKE DOMAIN-CONTAINING PROTEIN"/>
    <property type="match status" value="1"/>
</dbReference>
<dbReference type="Gene3D" id="3.40.50.720">
    <property type="entry name" value="NAD(P)-binding Rossmann-like Domain"/>
    <property type="match status" value="1"/>
</dbReference>
<dbReference type="InterPro" id="IPR052718">
    <property type="entry name" value="NmrA-type_oxidoreductase"/>
</dbReference>
<dbReference type="AlphaFoldDB" id="A0AAE6YDZ0"/>
<dbReference type="PANTHER" id="PTHR47129">
    <property type="entry name" value="QUINONE OXIDOREDUCTASE 2"/>
    <property type="match status" value="1"/>
</dbReference>
<evidence type="ECO:0000313" key="3">
    <source>
        <dbReference type="EMBL" id="QIT47682.1"/>
    </source>
</evidence>
<name>A0AAE6YDZ0_STRAT</name>
<sequence>MIAVTAASGAYGRLVVAGLGRLLPAESVVAVVRAPERAEDLAAEGVEVRRGDYDDPGSLRTAFKGVDRLLLVSSPELDPARRIIQHRTALEAARAAGVGHVVYTSFLGAGTRPEGVTAAHHATERALSDSGLPHTVLRHPFYSEAFLHAGLRDAVASGELPHGTGGRGLNTVFRADLAEAAVRVLTEEHHLGRAHDFTGTRWTYPELAEVLTAVSGTPVVARERTEPAPGAHGWLESQVRAGELELGTDDLAHVLGRPPVTLREAVTALLA</sequence>
<feature type="domain" description="NAD(P)-binding" evidence="1">
    <location>
        <begin position="7"/>
        <end position="187"/>
    </location>
</feature>
<dbReference type="Gene3D" id="3.90.25.10">
    <property type="entry name" value="UDP-galactose 4-epimerase, domain 1"/>
    <property type="match status" value="1"/>
</dbReference>
<reference evidence="2 4" key="1">
    <citation type="submission" date="2015-07" db="EMBL/GenBank/DDBJ databases">
        <title>Draft Genome Sequence of Streptomyces antibioticus, IMRU 3720 reveals insights in the evolution of actinomycin biosynthetic gene clusters in Streptomyces.</title>
        <authorList>
            <person name="Crnovcic I."/>
            <person name="Ruckert C."/>
            <person name="Kalinowksi J."/>
            <person name="Keller U."/>
        </authorList>
    </citation>
    <scope>NUCLEOTIDE SEQUENCE [LARGE SCALE GENOMIC DNA]</scope>
    <source>
        <strain evidence="2 4">DSM 41481</strain>
    </source>
</reference>
<dbReference type="InterPro" id="IPR016040">
    <property type="entry name" value="NAD(P)-bd_dom"/>
</dbReference>
<accession>A0AAE6YDZ0</accession>
<dbReference type="Proteomes" id="UP000502504">
    <property type="component" value="Chromosome"/>
</dbReference>
<evidence type="ECO:0000259" key="1">
    <source>
        <dbReference type="Pfam" id="PF13460"/>
    </source>
</evidence>
<gene>
    <name evidence="2" type="ORF">AFM16_31985</name>
    <name evidence="3" type="ORF">HCX60_32550</name>
</gene>
<dbReference type="Pfam" id="PF13460">
    <property type="entry name" value="NAD_binding_10"/>
    <property type="match status" value="1"/>
</dbReference>
<proteinExistence type="predicted"/>
<dbReference type="SUPFAM" id="SSF51735">
    <property type="entry name" value="NAD(P)-binding Rossmann-fold domains"/>
    <property type="match status" value="1"/>
</dbReference>
<reference evidence="3 5" key="2">
    <citation type="submission" date="2020-03" db="EMBL/GenBank/DDBJ databases">
        <title>Is there a link between lipid content and antibiotic production in Streptomyces?</title>
        <authorList>
            <person name="David M."/>
            <person name="Lejeune C."/>
            <person name="Abreu S."/>
            <person name="Thibessard A."/>
            <person name="Leblond P."/>
            <person name="Chaminade P."/>
            <person name="Virolle M.-J."/>
        </authorList>
    </citation>
    <scope>NUCLEOTIDE SEQUENCE [LARGE SCALE GENOMIC DNA]</scope>
    <source>
        <strain evidence="3 5">DSM 41481</strain>
    </source>
</reference>
<keyword evidence="4" id="KW-1185">Reference proteome</keyword>
<dbReference type="EMBL" id="CP050692">
    <property type="protein sequence ID" value="QIT47682.1"/>
    <property type="molecule type" value="Genomic_DNA"/>
</dbReference>
<dbReference type="Proteomes" id="UP000190306">
    <property type="component" value="Chromosome"/>
</dbReference>
<dbReference type="RefSeq" id="WP_030789484.1">
    <property type="nucleotide sequence ID" value="NZ_CM007717.1"/>
</dbReference>
<organism evidence="3 5">
    <name type="scientific">Streptomyces antibioticus</name>
    <dbReference type="NCBI Taxonomy" id="1890"/>
    <lineage>
        <taxon>Bacteria</taxon>
        <taxon>Bacillati</taxon>
        <taxon>Actinomycetota</taxon>
        <taxon>Actinomycetes</taxon>
        <taxon>Kitasatosporales</taxon>
        <taxon>Streptomycetaceae</taxon>
        <taxon>Streptomyces</taxon>
    </lineage>
</organism>
<evidence type="ECO:0000313" key="2">
    <source>
        <dbReference type="EMBL" id="OOQ47358.1"/>
    </source>
</evidence>
<evidence type="ECO:0000313" key="5">
    <source>
        <dbReference type="Proteomes" id="UP000502504"/>
    </source>
</evidence>
<protein>
    <submittedName>
        <fullName evidence="3">NAD(P)H-binding protein</fullName>
    </submittedName>
    <submittedName>
        <fullName evidence="2">NmrA family transcriptional regulator</fullName>
    </submittedName>
</protein>